<protein>
    <submittedName>
        <fullName evidence="2">Uncharacterized protein</fullName>
    </submittedName>
</protein>
<feature type="compositionally biased region" description="Basic and acidic residues" evidence="1">
    <location>
        <begin position="24"/>
        <end position="55"/>
    </location>
</feature>
<dbReference type="Proteomes" id="UP001066276">
    <property type="component" value="Chromosome 7"/>
</dbReference>
<sequence length="139" mass="15485">MRSTPGALRRVPEYIFNWNGLTSERTREEPRKNQEEREPAWGEQGGSRESRRSRESLLQGKPCRRRRDRDSAGSRERPPTRRRDADAEREGVDVAVFDTVNVTVVTVDNVALSGDVNVDKSCKVVLGFVVTGSAGDLGG</sequence>
<keyword evidence="3" id="KW-1185">Reference proteome</keyword>
<comment type="caution">
    <text evidence="2">The sequence shown here is derived from an EMBL/GenBank/DDBJ whole genome shotgun (WGS) entry which is preliminary data.</text>
</comment>
<evidence type="ECO:0000313" key="3">
    <source>
        <dbReference type="Proteomes" id="UP001066276"/>
    </source>
</evidence>
<feature type="compositionally biased region" description="Basic and acidic residues" evidence="1">
    <location>
        <begin position="68"/>
        <end position="92"/>
    </location>
</feature>
<dbReference type="AlphaFoldDB" id="A0AAV7PDE6"/>
<evidence type="ECO:0000313" key="2">
    <source>
        <dbReference type="EMBL" id="KAJ1124849.1"/>
    </source>
</evidence>
<accession>A0AAV7PDE6</accession>
<proteinExistence type="predicted"/>
<evidence type="ECO:0000256" key="1">
    <source>
        <dbReference type="SAM" id="MobiDB-lite"/>
    </source>
</evidence>
<feature type="region of interest" description="Disordered" evidence="1">
    <location>
        <begin position="1"/>
        <end position="92"/>
    </location>
</feature>
<dbReference type="EMBL" id="JANPWB010000011">
    <property type="protein sequence ID" value="KAJ1124849.1"/>
    <property type="molecule type" value="Genomic_DNA"/>
</dbReference>
<name>A0AAV7PDE6_PLEWA</name>
<gene>
    <name evidence="2" type="ORF">NDU88_003297</name>
</gene>
<reference evidence="2" key="1">
    <citation type="journal article" date="2022" name="bioRxiv">
        <title>Sequencing and chromosome-scale assembly of the giantPleurodeles waltlgenome.</title>
        <authorList>
            <person name="Brown T."/>
            <person name="Elewa A."/>
            <person name="Iarovenko S."/>
            <person name="Subramanian E."/>
            <person name="Araus A.J."/>
            <person name="Petzold A."/>
            <person name="Susuki M."/>
            <person name="Suzuki K.-i.T."/>
            <person name="Hayashi T."/>
            <person name="Toyoda A."/>
            <person name="Oliveira C."/>
            <person name="Osipova E."/>
            <person name="Leigh N.D."/>
            <person name="Simon A."/>
            <person name="Yun M.H."/>
        </authorList>
    </citation>
    <scope>NUCLEOTIDE SEQUENCE</scope>
    <source>
        <strain evidence="2">20211129_DDA</strain>
        <tissue evidence="2">Liver</tissue>
    </source>
</reference>
<organism evidence="2 3">
    <name type="scientific">Pleurodeles waltl</name>
    <name type="common">Iberian ribbed newt</name>
    <dbReference type="NCBI Taxonomy" id="8319"/>
    <lineage>
        <taxon>Eukaryota</taxon>
        <taxon>Metazoa</taxon>
        <taxon>Chordata</taxon>
        <taxon>Craniata</taxon>
        <taxon>Vertebrata</taxon>
        <taxon>Euteleostomi</taxon>
        <taxon>Amphibia</taxon>
        <taxon>Batrachia</taxon>
        <taxon>Caudata</taxon>
        <taxon>Salamandroidea</taxon>
        <taxon>Salamandridae</taxon>
        <taxon>Pleurodelinae</taxon>
        <taxon>Pleurodeles</taxon>
    </lineage>
</organism>